<evidence type="ECO:0008006" key="3">
    <source>
        <dbReference type="Google" id="ProtNLM"/>
    </source>
</evidence>
<protein>
    <recommendedName>
        <fullName evidence="3">Phytanoyl-CoA dioxygenase</fullName>
    </recommendedName>
</protein>
<sequence>MTQHVLSPRQLSSYRQFGFLKLEGFFDAGTAASLEAEVTAQLASAYDLPTEIPDVVTGSMGYYLPLMGEGSATSRRLVAGPRLVELGEALLDGPVMPKPAKGMLYNDASPWHRDAADPALRAVKMITYFSPLTADSGALQVIPGSHRDEFSDQLADYRAAWPAGSPLDEAGEADWWPGTSLDCRPGDLIVFDVRLWHASLFGRLRAQWSVSYVAVPGTEVERRAAHDYIDLFLRAGHEYDAERFPYYDPDWSKTDGPAFAEAMADLGLIRVDGAAAAD</sequence>
<comment type="caution">
    <text evidence="1">The sequence shown here is derived from an EMBL/GenBank/DDBJ whole genome shotgun (WGS) entry which is preliminary data.</text>
</comment>
<proteinExistence type="predicted"/>
<dbReference type="InterPro" id="IPR008775">
    <property type="entry name" value="Phytyl_CoA_dOase-like"/>
</dbReference>
<dbReference type="EMBL" id="BAAATR010000007">
    <property type="protein sequence ID" value="GAA2239425.1"/>
    <property type="molecule type" value="Genomic_DNA"/>
</dbReference>
<dbReference type="RefSeq" id="WP_344635997.1">
    <property type="nucleotide sequence ID" value="NZ_BAAATR010000007.1"/>
</dbReference>
<reference evidence="2" key="1">
    <citation type="journal article" date="2019" name="Int. J. Syst. Evol. Microbiol.">
        <title>The Global Catalogue of Microorganisms (GCM) 10K type strain sequencing project: providing services to taxonomists for standard genome sequencing and annotation.</title>
        <authorList>
            <consortium name="The Broad Institute Genomics Platform"/>
            <consortium name="The Broad Institute Genome Sequencing Center for Infectious Disease"/>
            <person name="Wu L."/>
            <person name="Ma J."/>
        </authorList>
    </citation>
    <scope>NUCLEOTIDE SEQUENCE [LARGE SCALE GENOMIC DNA]</scope>
    <source>
        <strain evidence="2">JCM 7356</strain>
    </source>
</reference>
<keyword evidence="2" id="KW-1185">Reference proteome</keyword>
<evidence type="ECO:0000313" key="1">
    <source>
        <dbReference type="EMBL" id="GAA2239425.1"/>
    </source>
</evidence>
<dbReference type="PANTHER" id="PTHR20883">
    <property type="entry name" value="PHYTANOYL-COA DIOXYGENASE DOMAIN CONTAINING 1"/>
    <property type="match status" value="1"/>
</dbReference>
<organism evidence="1 2">
    <name type="scientific">Kitasatospora cystarginea</name>
    <dbReference type="NCBI Taxonomy" id="58350"/>
    <lineage>
        <taxon>Bacteria</taxon>
        <taxon>Bacillati</taxon>
        <taxon>Actinomycetota</taxon>
        <taxon>Actinomycetes</taxon>
        <taxon>Kitasatosporales</taxon>
        <taxon>Streptomycetaceae</taxon>
        <taxon>Kitasatospora</taxon>
    </lineage>
</organism>
<dbReference type="Proteomes" id="UP001500305">
    <property type="component" value="Unassembled WGS sequence"/>
</dbReference>
<dbReference type="Pfam" id="PF05721">
    <property type="entry name" value="PhyH"/>
    <property type="match status" value="1"/>
</dbReference>
<dbReference type="Gene3D" id="2.60.120.620">
    <property type="entry name" value="q2cbj1_9rhob like domain"/>
    <property type="match status" value="1"/>
</dbReference>
<evidence type="ECO:0000313" key="2">
    <source>
        <dbReference type="Proteomes" id="UP001500305"/>
    </source>
</evidence>
<gene>
    <name evidence="1" type="ORF">GCM10010430_20820</name>
</gene>
<accession>A0ABP5QLC5</accession>
<dbReference type="SUPFAM" id="SSF51197">
    <property type="entry name" value="Clavaminate synthase-like"/>
    <property type="match status" value="1"/>
</dbReference>
<dbReference type="PANTHER" id="PTHR20883:SF48">
    <property type="entry name" value="ECTOINE DIOXYGENASE"/>
    <property type="match status" value="1"/>
</dbReference>
<name>A0ABP5QLC5_9ACTN</name>